<evidence type="ECO:0000256" key="2">
    <source>
        <dbReference type="ARBA" id="ARBA00022737"/>
    </source>
</evidence>
<keyword evidence="4" id="KW-0393">Immunoglobulin domain</keyword>
<keyword evidence="3" id="KW-1015">Disulfide bond</keyword>
<evidence type="ECO:0000256" key="3">
    <source>
        <dbReference type="ARBA" id="ARBA00023157"/>
    </source>
</evidence>
<dbReference type="PANTHER" id="PTHR12231">
    <property type="entry name" value="CTX-RELATED TYPE I TRANSMEMBRANE PROTEIN"/>
    <property type="match status" value="1"/>
</dbReference>
<dbReference type="EMBL" id="JAOTOJ010000003">
    <property type="protein sequence ID" value="KAK9403939.1"/>
    <property type="molecule type" value="Genomic_DNA"/>
</dbReference>
<protein>
    <submittedName>
        <fullName evidence="6">Hemicentin-1</fullName>
    </submittedName>
</protein>
<dbReference type="InterPro" id="IPR036179">
    <property type="entry name" value="Ig-like_dom_sf"/>
</dbReference>
<feature type="domain" description="Ig-like" evidence="5">
    <location>
        <begin position="44"/>
        <end position="131"/>
    </location>
</feature>
<reference evidence="6 7" key="1">
    <citation type="journal article" date="2024" name="Proc. Natl. Acad. Sci. U.S.A.">
        <title>The genetic regulatory architecture and epigenomic basis for age-related changes in rattlesnake venom.</title>
        <authorList>
            <person name="Hogan M.P."/>
            <person name="Holding M.L."/>
            <person name="Nystrom G.S."/>
            <person name="Colston T.J."/>
            <person name="Bartlett D.A."/>
            <person name="Mason A.J."/>
            <person name="Ellsworth S.A."/>
            <person name="Rautsaw R.M."/>
            <person name="Lawrence K.C."/>
            <person name="Strickland J.L."/>
            <person name="He B."/>
            <person name="Fraser P."/>
            <person name="Margres M.J."/>
            <person name="Gilbert D.M."/>
            <person name="Gibbs H.L."/>
            <person name="Parkinson C.L."/>
            <person name="Rokyta D.R."/>
        </authorList>
    </citation>
    <scope>NUCLEOTIDE SEQUENCE [LARGE SCALE GENOMIC DNA]</scope>
    <source>
        <strain evidence="6">DRR0105</strain>
    </source>
</reference>
<accession>A0AAW1BP87</accession>
<dbReference type="InterPro" id="IPR013783">
    <property type="entry name" value="Ig-like_fold"/>
</dbReference>
<dbReference type="PANTHER" id="PTHR12231:SF218">
    <property type="entry name" value="MICROFIBRILLAR-ASSOCIATED PROTEIN 3-LIKE"/>
    <property type="match status" value="1"/>
</dbReference>
<gene>
    <name evidence="6" type="ORF">NXF25_008766</name>
</gene>
<keyword evidence="2" id="KW-0677">Repeat</keyword>
<evidence type="ECO:0000259" key="5">
    <source>
        <dbReference type="PROSITE" id="PS50835"/>
    </source>
</evidence>
<dbReference type="Gene3D" id="2.60.40.10">
    <property type="entry name" value="Immunoglobulins"/>
    <property type="match status" value="3"/>
</dbReference>
<dbReference type="GO" id="GO:0043005">
    <property type="term" value="C:neuron projection"/>
    <property type="evidence" value="ECO:0007669"/>
    <property type="project" value="TreeGrafter"/>
</dbReference>
<evidence type="ECO:0000256" key="1">
    <source>
        <dbReference type="ARBA" id="ARBA00022729"/>
    </source>
</evidence>
<dbReference type="SUPFAM" id="SSF48726">
    <property type="entry name" value="Immunoglobulin"/>
    <property type="match status" value="3"/>
</dbReference>
<evidence type="ECO:0000313" key="6">
    <source>
        <dbReference type="EMBL" id="KAK9403939.1"/>
    </source>
</evidence>
<evidence type="ECO:0000313" key="7">
    <source>
        <dbReference type="Proteomes" id="UP001474421"/>
    </source>
</evidence>
<proteinExistence type="predicted"/>
<dbReference type="InterPro" id="IPR003598">
    <property type="entry name" value="Ig_sub2"/>
</dbReference>
<dbReference type="PROSITE" id="PS50835">
    <property type="entry name" value="IG_LIKE"/>
    <property type="match status" value="2"/>
</dbReference>
<dbReference type="Proteomes" id="UP001474421">
    <property type="component" value="Unassembled WGS sequence"/>
</dbReference>
<comment type="caution">
    <text evidence="6">The sequence shown here is derived from an EMBL/GenBank/DDBJ whole genome shotgun (WGS) entry which is preliminary data.</text>
</comment>
<dbReference type="SMART" id="SM00408">
    <property type="entry name" value="IGc2"/>
    <property type="match status" value="2"/>
</dbReference>
<evidence type="ECO:0000256" key="4">
    <source>
        <dbReference type="ARBA" id="ARBA00023319"/>
    </source>
</evidence>
<dbReference type="PIRSF" id="PIRSF000615">
    <property type="entry name" value="TyrPK_CSF1-R"/>
    <property type="match status" value="1"/>
</dbReference>
<sequence>MISSSGRHSIRITGLSNIDFRAGFSRKPTLDFKMTSTRPIQEPPPVIQVPNNVIVPPGARAILTCLTMSTVRYNLTWHRDNRNVKFLEPLRMRIMSNLSLELKTVKISDAGEYNCMASNEGGFTRASVFLTVQEFPRVTVVQNELLIALGDTSIMECKSTGVPPPLIKWFKGNPIPERKWIKSSTVVVQTPYISLWSDGSLHLERVRLQDAGDYSCMASNVAGTDNKTTTVNVFVPPIIQHGQQIFSTIEDVPLTLPCKASGVPKPSIVWSKVIAMF</sequence>
<dbReference type="FunFam" id="2.60.40.10:FF:001133">
    <property type="entry name" value="Hemicentin 1"/>
    <property type="match status" value="1"/>
</dbReference>
<dbReference type="SMART" id="SM00409">
    <property type="entry name" value="IG"/>
    <property type="match status" value="2"/>
</dbReference>
<keyword evidence="7" id="KW-1185">Reference proteome</keyword>
<dbReference type="AlphaFoldDB" id="A0AAW1BP87"/>
<dbReference type="InterPro" id="IPR051170">
    <property type="entry name" value="Neural/epithelial_adhesion"/>
</dbReference>
<dbReference type="InterPro" id="IPR003599">
    <property type="entry name" value="Ig_sub"/>
</dbReference>
<feature type="domain" description="Ig-like" evidence="5">
    <location>
        <begin position="136"/>
        <end position="232"/>
    </location>
</feature>
<keyword evidence="1" id="KW-0732">Signal</keyword>
<name>A0AAW1BP87_CROAD</name>
<organism evidence="6 7">
    <name type="scientific">Crotalus adamanteus</name>
    <name type="common">Eastern diamondback rattlesnake</name>
    <dbReference type="NCBI Taxonomy" id="8729"/>
    <lineage>
        <taxon>Eukaryota</taxon>
        <taxon>Metazoa</taxon>
        <taxon>Chordata</taxon>
        <taxon>Craniata</taxon>
        <taxon>Vertebrata</taxon>
        <taxon>Euteleostomi</taxon>
        <taxon>Lepidosauria</taxon>
        <taxon>Squamata</taxon>
        <taxon>Bifurcata</taxon>
        <taxon>Unidentata</taxon>
        <taxon>Episquamata</taxon>
        <taxon>Toxicofera</taxon>
        <taxon>Serpentes</taxon>
        <taxon>Colubroidea</taxon>
        <taxon>Viperidae</taxon>
        <taxon>Crotalinae</taxon>
        <taxon>Crotalus</taxon>
    </lineage>
</organism>
<dbReference type="InterPro" id="IPR007110">
    <property type="entry name" value="Ig-like_dom"/>
</dbReference>
<dbReference type="Pfam" id="PF13927">
    <property type="entry name" value="Ig_3"/>
    <property type="match status" value="2"/>
</dbReference>